<dbReference type="AlphaFoldDB" id="A0A7Y9UKW6"/>
<protein>
    <submittedName>
        <fullName evidence="1">Uncharacterized protein</fullName>
    </submittedName>
</protein>
<dbReference type="EMBL" id="JACCAC010000001">
    <property type="protein sequence ID" value="NYG53816.1"/>
    <property type="molecule type" value="Genomic_DNA"/>
</dbReference>
<sequence>MSPSGTPLGMPSLPPPGEPTWKQAWDAALYGPRGFLRRHPPALDRDPAALVALVAAEAPEAVVLLGSAGILAPAVAAALPGADVRFDLPDAFDGVVLAVDWLCHVPAHVVAVDEAGYPRFVHVDPVSGRERLGSRLNETSVPQSIGLWLTEWWPVAEGGPGARAEVGTGRDAAWRDVCRRLAGGTALAVERGHTAAARPRGGSLRCPSASPDRVPVPDGERDLVADVALDAVAAATGGRVVLDGELTRVVSR</sequence>
<dbReference type="Proteomes" id="UP000544110">
    <property type="component" value="Unassembled WGS sequence"/>
</dbReference>
<evidence type="ECO:0000313" key="2">
    <source>
        <dbReference type="Proteomes" id="UP000544110"/>
    </source>
</evidence>
<evidence type="ECO:0000313" key="1">
    <source>
        <dbReference type="EMBL" id="NYG53816.1"/>
    </source>
</evidence>
<accession>A0A7Y9UKW6</accession>
<proteinExistence type="predicted"/>
<organism evidence="1 2">
    <name type="scientific">Nocardioides perillae</name>
    <dbReference type="NCBI Taxonomy" id="1119534"/>
    <lineage>
        <taxon>Bacteria</taxon>
        <taxon>Bacillati</taxon>
        <taxon>Actinomycetota</taxon>
        <taxon>Actinomycetes</taxon>
        <taxon>Propionibacteriales</taxon>
        <taxon>Nocardioidaceae</taxon>
        <taxon>Nocardioides</taxon>
    </lineage>
</organism>
<gene>
    <name evidence="1" type="ORF">BJ989_000120</name>
</gene>
<dbReference type="RefSeq" id="WP_179516573.1">
    <property type="nucleotide sequence ID" value="NZ_JACCAC010000001.1"/>
</dbReference>
<dbReference type="InterPro" id="IPR038375">
    <property type="entry name" value="NDUFAF7_sf"/>
</dbReference>
<name>A0A7Y9UKW6_9ACTN</name>
<keyword evidence="2" id="KW-1185">Reference proteome</keyword>
<comment type="caution">
    <text evidence="1">The sequence shown here is derived from an EMBL/GenBank/DDBJ whole genome shotgun (WGS) entry which is preliminary data.</text>
</comment>
<dbReference type="Gene3D" id="3.40.50.12710">
    <property type="match status" value="1"/>
</dbReference>
<reference evidence="1 2" key="1">
    <citation type="submission" date="2020-07" db="EMBL/GenBank/DDBJ databases">
        <title>Sequencing the genomes of 1000 actinobacteria strains.</title>
        <authorList>
            <person name="Klenk H.-P."/>
        </authorList>
    </citation>
    <scope>NUCLEOTIDE SEQUENCE [LARGE SCALE GENOMIC DNA]</scope>
    <source>
        <strain evidence="1 2">DSM 24552</strain>
    </source>
</reference>